<dbReference type="EMBL" id="FOMT01000001">
    <property type="protein sequence ID" value="SFD60541.1"/>
    <property type="molecule type" value="Genomic_DNA"/>
</dbReference>
<accession>A0A1I1TPI9</accession>
<sequence length="69" mass="7385">MIGKSCGVKSVYAILSTLPIGQNITVALDYTSLEGTWAGFEGDLATIISPVDQDTMYIPLNNIRGITVH</sequence>
<keyword evidence="2" id="KW-1185">Reference proteome</keyword>
<dbReference type="Proteomes" id="UP000198855">
    <property type="component" value="Unassembled WGS sequence"/>
</dbReference>
<protein>
    <submittedName>
        <fullName evidence="1">Uncharacterized protein</fullName>
    </submittedName>
</protein>
<dbReference type="STRING" id="1045775.SAMN05216378_0618"/>
<organism evidence="1 2">
    <name type="scientific">Paenibacillus catalpae</name>
    <dbReference type="NCBI Taxonomy" id="1045775"/>
    <lineage>
        <taxon>Bacteria</taxon>
        <taxon>Bacillati</taxon>
        <taxon>Bacillota</taxon>
        <taxon>Bacilli</taxon>
        <taxon>Bacillales</taxon>
        <taxon>Paenibacillaceae</taxon>
        <taxon>Paenibacillus</taxon>
    </lineage>
</organism>
<dbReference type="AlphaFoldDB" id="A0A1I1TPI9"/>
<evidence type="ECO:0000313" key="2">
    <source>
        <dbReference type="Proteomes" id="UP000198855"/>
    </source>
</evidence>
<reference evidence="2" key="1">
    <citation type="submission" date="2016-10" db="EMBL/GenBank/DDBJ databases">
        <authorList>
            <person name="Varghese N."/>
            <person name="Submissions S."/>
        </authorList>
    </citation>
    <scope>NUCLEOTIDE SEQUENCE [LARGE SCALE GENOMIC DNA]</scope>
    <source>
        <strain evidence="2">CGMCC 1.10784</strain>
    </source>
</reference>
<gene>
    <name evidence="1" type="ORF">SAMN05216378_0618</name>
</gene>
<evidence type="ECO:0000313" key="1">
    <source>
        <dbReference type="EMBL" id="SFD60541.1"/>
    </source>
</evidence>
<name>A0A1I1TPI9_9BACL</name>
<dbReference type="RefSeq" id="WP_091180858.1">
    <property type="nucleotide sequence ID" value="NZ_FOMT01000001.1"/>
</dbReference>
<proteinExistence type="predicted"/>